<dbReference type="Gene3D" id="3.30.413.10">
    <property type="entry name" value="Sulfite Reductase Hemoprotein, domain 1"/>
    <property type="match status" value="1"/>
</dbReference>
<dbReference type="InterPro" id="IPR045854">
    <property type="entry name" value="NO2/SO3_Rdtase_4Fe4S_sf"/>
</dbReference>
<comment type="similarity">
    <text evidence="7">Belongs to the IspG family.</text>
</comment>
<dbReference type="InterPro" id="IPR058579">
    <property type="entry name" value="IspG_C"/>
</dbReference>
<feature type="binding site" evidence="7">
    <location>
        <position position="299"/>
    </location>
    <ligand>
        <name>[4Fe-4S] cluster</name>
        <dbReference type="ChEBI" id="CHEBI:49883"/>
    </ligand>
</feature>
<dbReference type="GO" id="GO:0051539">
    <property type="term" value="F:4 iron, 4 sulfur cluster binding"/>
    <property type="evidence" value="ECO:0007669"/>
    <property type="project" value="UniProtKB-UniRule"/>
</dbReference>
<comment type="cofactor">
    <cofactor evidence="7">
        <name>[4Fe-4S] cluster</name>
        <dbReference type="ChEBI" id="CHEBI:49883"/>
    </cofactor>
    <text evidence="7">Binds 1 [4Fe-4S] cluster.</text>
</comment>
<evidence type="ECO:0000256" key="2">
    <source>
        <dbReference type="ARBA" id="ARBA00022723"/>
    </source>
</evidence>
<sequence length="349" mass="37985">MDRIIKRKVNIKDSYIGGDAPISVQSMTNTDTKDIESTLNQINQLEEAGCDIVRCAVPNMEAAKALKIITNKSKLPIVADIHFDYKLALEAIKNGVSALRINPGNIGSEEKVKMVANAAKEKNIPIRIGVNSGSLKKEILNKYGKVCPEALVESALEHVAILEKNNFYDIVISIKSSNVTQMIDSYRLISKKVDYPLHLGVTEAGTLFSGTIKSSIGIGTLLSEGIGDTIRVSITGDPVEEVRIGRQILKSLGYLNDGIEFISCPTCGRTNIDLISIAEEVERRLQNCNKNIKVAIMGCIVNGPGEAREADIGIAGGSGEGIIFKKGEIIKKVKEEYIIDELIKEIENM</sequence>
<dbReference type="PANTHER" id="PTHR30454:SF0">
    <property type="entry name" value="4-HYDROXY-3-METHYLBUT-2-EN-1-YL DIPHOSPHATE SYNTHASE (FERREDOXIN), CHLOROPLASTIC"/>
    <property type="match status" value="1"/>
</dbReference>
<evidence type="ECO:0000256" key="1">
    <source>
        <dbReference type="ARBA" id="ARBA00022485"/>
    </source>
</evidence>
<comment type="function">
    <text evidence="7">Converts 2C-methyl-D-erythritol 2,4-cyclodiphosphate (ME-2,4cPP) into 1-hydroxy-2-methyl-2-(E)-butenyl 4-diphosphate.</text>
</comment>
<dbReference type="NCBIfam" id="TIGR00612">
    <property type="entry name" value="ispG_gcpE"/>
    <property type="match status" value="1"/>
</dbReference>
<dbReference type="Gene3D" id="3.20.20.20">
    <property type="entry name" value="Dihydropteroate synthase-like"/>
    <property type="match status" value="1"/>
</dbReference>
<keyword evidence="2 7" id="KW-0479">Metal-binding</keyword>
<dbReference type="GO" id="GO:0019288">
    <property type="term" value="P:isopentenyl diphosphate biosynthetic process, methylerythritol 4-phosphate pathway"/>
    <property type="evidence" value="ECO:0007669"/>
    <property type="project" value="UniProtKB-UniRule"/>
</dbReference>
<comment type="pathway">
    <text evidence="7">Isoprenoid biosynthesis; isopentenyl diphosphate biosynthesis via DXP pathway; isopentenyl diphosphate from 1-deoxy-D-xylulose 5-phosphate: step 5/6.</text>
</comment>
<feature type="binding site" evidence="7">
    <location>
        <position position="267"/>
    </location>
    <ligand>
        <name>[4Fe-4S] cluster</name>
        <dbReference type="ChEBI" id="CHEBI:49883"/>
    </ligand>
</feature>
<dbReference type="GO" id="GO:0046429">
    <property type="term" value="F:4-hydroxy-3-methylbut-2-en-1-yl diphosphate synthase activity (ferredoxin)"/>
    <property type="evidence" value="ECO:0007669"/>
    <property type="project" value="UniProtKB-UniRule"/>
</dbReference>
<dbReference type="FunFam" id="3.30.413.10:FF:000005">
    <property type="entry name" value="4-hydroxy-3-methylbut-2-en-1-yl diphosphate synthase (flavodoxin)"/>
    <property type="match status" value="1"/>
</dbReference>
<evidence type="ECO:0000256" key="7">
    <source>
        <dbReference type="HAMAP-Rule" id="MF_00159"/>
    </source>
</evidence>
<dbReference type="PIRSF" id="PIRSF004640">
    <property type="entry name" value="IspG"/>
    <property type="match status" value="1"/>
</dbReference>
<dbReference type="InterPro" id="IPR016425">
    <property type="entry name" value="IspG_bac"/>
</dbReference>
<evidence type="ECO:0000256" key="3">
    <source>
        <dbReference type="ARBA" id="ARBA00023002"/>
    </source>
</evidence>
<dbReference type="GO" id="GO:0005506">
    <property type="term" value="F:iron ion binding"/>
    <property type="evidence" value="ECO:0007669"/>
    <property type="project" value="InterPro"/>
</dbReference>
<dbReference type="FunFam" id="3.20.20.20:FF:000001">
    <property type="entry name" value="4-hydroxy-3-methylbut-2-en-1-yl diphosphate synthase (flavodoxin)"/>
    <property type="match status" value="1"/>
</dbReference>
<evidence type="ECO:0000256" key="5">
    <source>
        <dbReference type="ARBA" id="ARBA00023014"/>
    </source>
</evidence>
<dbReference type="Proteomes" id="UP000473885">
    <property type="component" value="Unassembled WGS sequence"/>
</dbReference>
<proteinExistence type="inferred from homology"/>
<evidence type="ECO:0000259" key="9">
    <source>
        <dbReference type="Pfam" id="PF26540"/>
    </source>
</evidence>
<reference evidence="10 11" key="1">
    <citation type="submission" date="2019-04" db="EMBL/GenBank/DDBJ databases">
        <title>Genome sequencing of Clostridium botulinum Groups I-IV and Clostridium butyricum.</title>
        <authorList>
            <person name="Brunt J."/>
            <person name="Van Vliet A.H.M."/>
            <person name="Stringer S.C."/>
            <person name="Carter A.T."/>
            <person name="Peck M.W."/>
        </authorList>
    </citation>
    <scope>NUCLEOTIDE SEQUENCE [LARGE SCALE GENOMIC DNA]</scope>
    <source>
        <strain evidence="10 11">IFR 18/094</strain>
    </source>
</reference>
<dbReference type="SUPFAM" id="SSF56014">
    <property type="entry name" value="Nitrite and sulphite reductase 4Fe-4S domain-like"/>
    <property type="match status" value="1"/>
</dbReference>
<keyword evidence="4 7" id="KW-0408">Iron</keyword>
<dbReference type="GO" id="GO:0016114">
    <property type="term" value="P:terpenoid biosynthetic process"/>
    <property type="evidence" value="ECO:0007669"/>
    <property type="project" value="InterPro"/>
</dbReference>
<dbReference type="InterPro" id="IPR011005">
    <property type="entry name" value="Dihydropteroate_synth-like_sf"/>
</dbReference>
<comment type="caution">
    <text evidence="10">The sequence shown here is derived from an EMBL/GenBank/DDBJ whole genome shotgun (WGS) entry which is preliminary data.</text>
</comment>
<dbReference type="InterPro" id="IPR058578">
    <property type="entry name" value="IspG_TIM"/>
</dbReference>
<evidence type="ECO:0000313" key="11">
    <source>
        <dbReference type="Proteomes" id="UP000473885"/>
    </source>
</evidence>
<feature type="domain" description="IspG C-terminal" evidence="9">
    <location>
        <begin position="260"/>
        <end position="348"/>
    </location>
</feature>
<dbReference type="InterPro" id="IPR004588">
    <property type="entry name" value="IspG_bac-typ"/>
</dbReference>
<keyword evidence="6 7" id="KW-0414">Isoprene biosynthesis</keyword>
<dbReference type="NCBIfam" id="NF001540">
    <property type="entry name" value="PRK00366.1"/>
    <property type="match status" value="1"/>
</dbReference>
<keyword evidence="1 7" id="KW-0004">4Fe-4S</keyword>
<name>A0A6M0R789_9CLOT</name>
<dbReference type="RefSeq" id="WP_163248350.1">
    <property type="nucleotide sequence ID" value="NZ_SXDP01000001.1"/>
</dbReference>
<keyword evidence="3 7" id="KW-0560">Oxidoreductase</keyword>
<feature type="domain" description="IspG TIM-barrel" evidence="8">
    <location>
        <begin position="7"/>
        <end position="245"/>
    </location>
</feature>
<accession>A0A6M0R789</accession>
<evidence type="ECO:0000256" key="4">
    <source>
        <dbReference type="ARBA" id="ARBA00023004"/>
    </source>
</evidence>
<dbReference type="PANTHER" id="PTHR30454">
    <property type="entry name" value="4-HYDROXY-3-METHYLBUT-2-EN-1-YL DIPHOSPHATE SYNTHASE"/>
    <property type="match status" value="1"/>
</dbReference>
<organism evidence="10 11">
    <name type="scientific">Clostridium niameyense</name>
    <dbReference type="NCBI Taxonomy" id="1622073"/>
    <lineage>
        <taxon>Bacteria</taxon>
        <taxon>Bacillati</taxon>
        <taxon>Bacillota</taxon>
        <taxon>Clostridia</taxon>
        <taxon>Eubacteriales</taxon>
        <taxon>Clostridiaceae</taxon>
        <taxon>Clostridium</taxon>
    </lineage>
</organism>
<dbReference type="UniPathway" id="UPA00056">
    <property type="reaction ID" value="UER00096"/>
</dbReference>
<gene>
    <name evidence="7 10" type="primary">ispG</name>
    <name evidence="10" type="synonym">gcpE</name>
    <name evidence="10" type="ORF">FDF74_02505</name>
</gene>
<keyword evidence="5 7" id="KW-0411">Iron-sulfur</keyword>
<dbReference type="SUPFAM" id="SSF51717">
    <property type="entry name" value="Dihydropteroate synthetase-like"/>
    <property type="match status" value="1"/>
</dbReference>
<dbReference type="HAMAP" id="MF_00159">
    <property type="entry name" value="IspG"/>
    <property type="match status" value="1"/>
</dbReference>
<evidence type="ECO:0000259" key="8">
    <source>
        <dbReference type="Pfam" id="PF04551"/>
    </source>
</evidence>
<protein>
    <recommendedName>
        <fullName evidence="7">4-hydroxy-3-methylbut-2-en-1-yl diphosphate synthase (flavodoxin)</fullName>
        <ecNumber evidence="7">1.17.7.3</ecNumber>
    </recommendedName>
    <alternativeName>
        <fullName evidence="7">1-hydroxy-2-methyl-2-(E)-butenyl 4-diphosphate synthase</fullName>
    </alternativeName>
</protein>
<feature type="binding site" evidence="7">
    <location>
        <position position="306"/>
    </location>
    <ligand>
        <name>[4Fe-4S] cluster</name>
        <dbReference type="ChEBI" id="CHEBI:49883"/>
    </ligand>
</feature>
<dbReference type="Pfam" id="PF26540">
    <property type="entry name" value="GcpE_C"/>
    <property type="match status" value="1"/>
</dbReference>
<evidence type="ECO:0000313" key="10">
    <source>
        <dbReference type="EMBL" id="NEZ46082.1"/>
    </source>
</evidence>
<feature type="binding site" evidence="7">
    <location>
        <position position="264"/>
    </location>
    <ligand>
        <name>[4Fe-4S] cluster</name>
        <dbReference type="ChEBI" id="CHEBI:49883"/>
    </ligand>
</feature>
<dbReference type="GO" id="GO:0141197">
    <property type="term" value="F:4-hydroxy-3-methylbut-2-enyl-diphosphate synthase activity (flavodoxin)"/>
    <property type="evidence" value="ECO:0007669"/>
    <property type="project" value="UniProtKB-EC"/>
</dbReference>
<dbReference type="AlphaFoldDB" id="A0A6M0R789"/>
<evidence type="ECO:0000256" key="6">
    <source>
        <dbReference type="ARBA" id="ARBA00023229"/>
    </source>
</evidence>
<keyword evidence="11" id="KW-1185">Reference proteome</keyword>
<dbReference type="EMBL" id="SXDP01000001">
    <property type="protein sequence ID" value="NEZ46082.1"/>
    <property type="molecule type" value="Genomic_DNA"/>
</dbReference>
<dbReference type="EC" id="1.17.7.3" evidence="7"/>
<dbReference type="Pfam" id="PF04551">
    <property type="entry name" value="GcpE"/>
    <property type="match status" value="1"/>
</dbReference>
<comment type="catalytic activity">
    <reaction evidence="7">
        <text>(2E)-4-hydroxy-3-methylbut-2-enyl diphosphate + oxidized [flavodoxin] + H2O + 2 H(+) = 2-C-methyl-D-erythritol 2,4-cyclic diphosphate + reduced [flavodoxin]</text>
        <dbReference type="Rhea" id="RHEA:43604"/>
        <dbReference type="Rhea" id="RHEA-COMP:10622"/>
        <dbReference type="Rhea" id="RHEA-COMP:10623"/>
        <dbReference type="ChEBI" id="CHEBI:15377"/>
        <dbReference type="ChEBI" id="CHEBI:15378"/>
        <dbReference type="ChEBI" id="CHEBI:57618"/>
        <dbReference type="ChEBI" id="CHEBI:58210"/>
        <dbReference type="ChEBI" id="CHEBI:58483"/>
        <dbReference type="ChEBI" id="CHEBI:128753"/>
        <dbReference type="EC" id="1.17.7.3"/>
    </reaction>
</comment>